<dbReference type="Proteomes" id="UP001310890">
    <property type="component" value="Unassembled WGS sequence"/>
</dbReference>
<sequence length="220" mass="24394">MPIQVLEAQDADMDRIFAIACDAFGSNEPLWDVFWPAHWTPAGRQKGGERMRETRNSDPHTTYMKAVDSSTGTIMGMAKWNVYANNTLPDMGAVEYRQNFWADDEELAYATSMTELFVKERNAAIKQSGGNLVSLDILTIDPAFQRRGVGAALVQWGTEKADELGVEAVVESSVPGKGLYEKNGFVFQRDCVVSVPGKWGHVEGRFAWLVRPKKGLAEST</sequence>
<dbReference type="AlphaFoldDB" id="A0AAN7TNI7"/>
<evidence type="ECO:0000313" key="2">
    <source>
        <dbReference type="EMBL" id="KAK5110049.1"/>
    </source>
</evidence>
<comment type="caution">
    <text evidence="2">The sequence shown here is derived from an EMBL/GenBank/DDBJ whole genome shotgun (WGS) entry which is preliminary data.</text>
</comment>
<dbReference type="Pfam" id="PF13508">
    <property type="entry name" value="Acetyltransf_7"/>
    <property type="match status" value="1"/>
</dbReference>
<dbReference type="PROSITE" id="PS51186">
    <property type="entry name" value="GNAT"/>
    <property type="match status" value="1"/>
</dbReference>
<dbReference type="EMBL" id="JAVRRL010000054">
    <property type="protein sequence ID" value="KAK5110049.1"/>
    <property type="molecule type" value="Genomic_DNA"/>
</dbReference>
<proteinExistence type="predicted"/>
<dbReference type="Gene3D" id="3.40.630.30">
    <property type="match status" value="1"/>
</dbReference>
<dbReference type="InterPro" id="IPR052523">
    <property type="entry name" value="Trichothecene_AcTrans"/>
</dbReference>
<protein>
    <recommendedName>
        <fullName evidence="1">N-acetyltransferase domain-containing protein</fullName>
    </recommendedName>
</protein>
<evidence type="ECO:0000313" key="3">
    <source>
        <dbReference type="Proteomes" id="UP001310890"/>
    </source>
</evidence>
<gene>
    <name evidence="2" type="ORF">LTR62_006293</name>
</gene>
<feature type="domain" description="N-acetyltransferase" evidence="1">
    <location>
        <begin position="72"/>
        <end position="214"/>
    </location>
</feature>
<dbReference type="PANTHER" id="PTHR42791:SF14">
    <property type="entry name" value="N-ACETYLTRANSFERASE DOMAIN-CONTAINING PROTEIN"/>
    <property type="match status" value="1"/>
</dbReference>
<dbReference type="GO" id="GO:0016747">
    <property type="term" value="F:acyltransferase activity, transferring groups other than amino-acyl groups"/>
    <property type="evidence" value="ECO:0007669"/>
    <property type="project" value="InterPro"/>
</dbReference>
<dbReference type="CDD" id="cd04301">
    <property type="entry name" value="NAT_SF"/>
    <property type="match status" value="1"/>
</dbReference>
<dbReference type="SUPFAM" id="SSF55729">
    <property type="entry name" value="Acyl-CoA N-acyltransferases (Nat)"/>
    <property type="match status" value="1"/>
</dbReference>
<reference evidence="2" key="1">
    <citation type="submission" date="2023-08" db="EMBL/GenBank/DDBJ databases">
        <title>Black Yeasts Isolated from many extreme environments.</title>
        <authorList>
            <person name="Coleine C."/>
            <person name="Stajich J.E."/>
            <person name="Selbmann L."/>
        </authorList>
    </citation>
    <scope>NUCLEOTIDE SEQUENCE</scope>
    <source>
        <strain evidence="2">CCFEE 5401</strain>
    </source>
</reference>
<name>A0AAN7TNI7_9PEZI</name>
<dbReference type="InterPro" id="IPR016181">
    <property type="entry name" value="Acyl_CoA_acyltransferase"/>
</dbReference>
<organism evidence="2 3">
    <name type="scientific">Meristemomyces frigidus</name>
    <dbReference type="NCBI Taxonomy" id="1508187"/>
    <lineage>
        <taxon>Eukaryota</taxon>
        <taxon>Fungi</taxon>
        <taxon>Dikarya</taxon>
        <taxon>Ascomycota</taxon>
        <taxon>Pezizomycotina</taxon>
        <taxon>Dothideomycetes</taxon>
        <taxon>Dothideomycetidae</taxon>
        <taxon>Mycosphaerellales</taxon>
        <taxon>Teratosphaeriaceae</taxon>
        <taxon>Meristemomyces</taxon>
    </lineage>
</organism>
<evidence type="ECO:0000259" key="1">
    <source>
        <dbReference type="PROSITE" id="PS51186"/>
    </source>
</evidence>
<dbReference type="InterPro" id="IPR000182">
    <property type="entry name" value="GNAT_dom"/>
</dbReference>
<dbReference type="PANTHER" id="PTHR42791">
    <property type="entry name" value="GNAT FAMILY ACETYLTRANSFERASE"/>
    <property type="match status" value="1"/>
</dbReference>
<accession>A0AAN7TNI7</accession>